<dbReference type="InterPro" id="IPR051257">
    <property type="entry name" value="Diverse_CBS-Domain"/>
</dbReference>
<accession>L9ZRX6</accession>
<name>L9ZRX6_9EURY</name>
<dbReference type="Gene3D" id="3.10.580.10">
    <property type="entry name" value="CBS-domain"/>
    <property type="match status" value="1"/>
</dbReference>
<feature type="domain" description="CBS" evidence="3">
    <location>
        <begin position="75"/>
        <end position="131"/>
    </location>
</feature>
<dbReference type="SUPFAM" id="SSF54631">
    <property type="entry name" value="CBS-domain pair"/>
    <property type="match status" value="1"/>
</dbReference>
<feature type="domain" description="CBS" evidence="3">
    <location>
        <begin position="10"/>
        <end position="68"/>
    </location>
</feature>
<dbReference type="SMART" id="SM00116">
    <property type="entry name" value="CBS"/>
    <property type="match status" value="2"/>
</dbReference>
<dbReference type="PATRIC" id="fig|1227493.4.peg.2837"/>
<dbReference type="AlphaFoldDB" id="L9ZRX6"/>
<dbReference type="EMBL" id="AOIM01000037">
    <property type="protein sequence ID" value="ELY89094.1"/>
    <property type="molecule type" value="Genomic_DNA"/>
</dbReference>
<dbReference type="RefSeq" id="WP_006653992.1">
    <property type="nucleotide sequence ID" value="NZ_AOIM01000037.1"/>
</dbReference>
<evidence type="ECO:0000313" key="4">
    <source>
        <dbReference type="EMBL" id="ELY89094.1"/>
    </source>
</evidence>
<dbReference type="InterPro" id="IPR046342">
    <property type="entry name" value="CBS_dom_sf"/>
</dbReference>
<evidence type="ECO:0000313" key="5">
    <source>
        <dbReference type="Proteomes" id="UP000011519"/>
    </source>
</evidence>
<dbReference type="Proteomes" id="UP000011519">
    <property type="component" value="Unassembled WGS sequence"/>
</dbReference>
<dbReference type="PANTHER" id="PTHR43080">
    <property type="entry name" value="CBS DOMAIN-CONTAINING PROTEIN CBSX3, MITOCHONDRIAL"/>
    <property type="match status" value="1"/>
</dbReference>
<dbReference type="STRING" id="1227493.C483_14125"/>
<keyword evidence="5" id="KW-1185">Reference proteome</keyword>
<evidence type="ECO:0000256" key="1">
    <source>
        <dbReference type="ARBA" id="ARBA00023122"/>
    </source>
</evidence>
<keyword evidence="1 2" id="KW-0129">CBS domain</keyword>
<protein>
    <submittedName>
        <fullName evidence="4">Signal transduction protein with CBS domains</fullName>
    </submittedName>
</protein>
<dbReference type="Pfam" id="PF00571">
    <property type="entry name" value="CBS"/>
    <property type="match status" value="2"/>
</dbReference>
<dbReference type="PANTHER" id="PTHR43080:SF2">
    <property type="entry name" value="CBS DOMAIN-CONTAINING PROTEIN"/>
    <property type="match status" value="1"/>
</dbReference>
<gene>
    <name evidence="4" type="ORF">C483_14125</name>
</gene>
<dbReference type="InterPro" id="IPR000644">
    <property type="entry name" value="CBS_dom"/>
</dbReference>
<sequence length="143" mass="15469">MEDIFVGRIMSTSLHTVRRDTLVETAGQVMRENDIGSVIVVDSNNHLAGILTTTDFVDIVAQSQPKAETTVERYMTEDVVTTSAQDSIRDAAATMLEHGCHHLPVVDEDEGVIGIVTTTDLASYLSRGRTPHSGPTIGTAECR</sequence>
<evidence type="ECO:0000256" key="2">
    <source>
        <dbReference type="PROSITE-ProRule" id="PRU00703"/>
    </source>
</evidence>
<reference evidence="4 5" key="1">
    <citation type="journal article" date="2014" name="PLoS Genet.">
        <title>Phylogenetically driven sequencing of extremely halophilic archaea reveals strategies for static and dynamic osmo-response.</title>
        <authorList>
            <person name="Becker E.A."/>
            <person name="Seitzer P.M."/>
            <person name="Tritt A."/>
            <person name="Larsen D."/>
            <person name="Krusor M."/>
            <person name="Yao A.I."/>
            <person name="Wu D."/>
            <person name="Madern D."/>
            <person name="Eisen J.A."/>
            <person name="Darling A.E."/>
            <person name="Facciotti M.T."/>
        </authorList>
    </citation>
    <scope>NUCLEOTIDE SEQUENCE [LARGE SCALE GENOMIC DNA]</scope>
    <source>
        <strain evidence="4 5">JCM 10989</strain>
    </source>
</reference>
<dbReference type="CDD" id="cd09836">
    <property type="entry name" value="CBS_pair_arch"/>
    <property type="match status" value="1"/>
</dbReference>
<proteinExistence type="predicted"/>
<dbReference type="OrthoDB" id="8919at2157"/>
<organism evidence="4 5">
    <name type="scientific">Natrialba hulunbeirensis JCM 10989</name>
    <dbReference type="NCBI Taxonomy" id="1227493"/>
    <lineage>
        <taxon>Archaea</taxon>
        <taxon>Methanobacteriati</taxon>
        <taxon>Methanobacteriota</taxon>
        <taxon>Stenosarchaea group</taxon>
        <taxon>Halobacteria</taxon>
        <taxon>Halobacteriales</taxon>
        <taxon>Natrialbaceae</taxon>
        <taxon>Natrialba</taxon>
    </lineage>
</organism>
<comment type="caution">
    <text evidence="4">The sequence shown here is derived from an EMBL/GenBank/DDBJ whole genome shotgun (WGS) entry which is preliminary data.</text>
</comment>
<dbReference type="PROSITE" id="PS51371">
    <property type="entry name" value="CBS"/>
    <property type="match status" value="2"/>
</dbReference>
<evidence type="ECO:0000259" key="3">
    <source>
        <dbReference type="PROSITE" id="PS51371"/>
    </source>
</evidence>